<gene>
    <name evidence="1" type="ORF">A7L45_03805</name>
</gene>
<evidence type="ECO:0000313" key="1">
    <source>
        <dbReference type="EMBL" id="APC39245.1"/>
    </source>
</evidence>
<dbReference type="EMBL" id="CP015756">
    <property type="protein sequence ID" value="APC39245.1"/>
    <property type="molecule type" value="Genomic_DNA"/>
</dbReference>
<proteinExistence type="predicted"/>
<dbReference type="AlphaFoldDB" id="A0A1J0GD40"/>
<sequence>MKKKYSIIYTIVSRKKINCIYVTFSYPVTTPNAFILFISRYIKAKDIIAVKKSDNGTDTKIPVTLKNIGIISINGIKNKHGFIIDKNNAGLGLPIY</sequence>
<dbReference type="Proteomes" id="UP000182569">
    <property type="component" value="Chromosome"/>
</dbReference>
<name>A0A1J0GD40_9CLOT</name>
<accession>A0A1J0GD40</accession>
<protein>
    <submittedName>
        <fullName evidence="1">Uncharacterized protein</fullName>
    </submittedName>
</protein>
<evidence type="ECO:0000313" key="2">
    <source>
        <dbReference type="Proteomes" id="UP000182569"/>
    </source>
</evidence>
<keyword evidence="2" id="KW-1185">Reference proteome</keyword>
<organism evidence="1 2">
    <name type="scientific">Clostridium estertheticum subsp. estertheticum</name>
    <dbReference type="NCBI Taxonomy" id="1552"/>
    <lineage>
        <taxon>Bacteria</taxon>
        <taxon>Bacillati</taxon>
        <taxon>Bacillota</taxon>
        <taxon>Clostridia</taxon>
        <taxon>Eubacteriales</taxon>
        <taxon>Clostridiaceae</taxon>
        <taxon>Clostridium</taxon>
    </lineage>
</organism>
<reference evidence="2" key="1">
    <citation type="journal article" date="2016" name="Front. Microbiol.">
        <title>Complete Genome Sequence of Clostridium estertheticum DSM 8809, a Microbe Identified in Spoiled Vacuum Packed Beef.</title>
        <authorList>
            <person name="Yu Z."/>
            <person name="Gunn L."/>
            <person name="Brennan E."/>
            <person name="Reid R."/>
            <person name="Wall P.G."/>
            <person name="Gaora O.P."/>
            <person name="Hurley D."/>
            <person name="Bolton D."/>
            <person name="Fanning S."/>
        </authorList>
    </citation>
    <scope>NUCLEOTIDE SEQUENCE [LARGE SCALE GENOMIC DNA]</scope>
    <source>
        <strain evidence="2">DSM 8809</strain>
    </source>
</reference>
<dbReference type="KEGG" id="ceu:A7L45_03805"/>